<organism evidence="1 2">
    <name type="scientific">Nocardioides caeni</name>
    <dbReference type="NCBI Taxonomy" id="574700"/>
    <lineage>
        <taxon>Bacteria</taxon>
        <taxon>Bacillati</taxon>
        <taxon>Actinomycetota</taxon>
        <taxon>Actinomycetes</taxon>
        <taxon>Propionibacteriales</taxon>
        <taxon>Nocardioidaceae</taxon>
        <taxon>Nocardioides</taxon>
    </lineage>
</organism>
<keyword evidence="2" id="KW-1185">Reference proteome</keyword>
<proteinExistence type="predicted"/>
<accession>A0A4S8NHM4</accession>
<dbReference type="OrthoDB" id="5147477at2"/>
<dbReference type="RefSeq" id="WP_136562193.1">
    <property type="nucleotide sequence ID" value="NZ_BAABLS010000010.1"/>
</dbReference>
<gene>
    <name evidence="1" type="ORF">E9934_07130</name>
</gene>
<protein>
    <submittedName>
        <fullName evidence="1">Uncharacterized protein</fullName>
    </submittedName>
</protein>
<dbReference type="Proteomes" id="UP000307087">
    <property type="component" value="Unassembled WGS sequence"/>
</dbReference>
<evidence type="ECO:0000313" key="1">
    <source>
        <dbReference type="EMBL" id="THV16098.1"/>
    </source>
</evidence>
<evidence type="ECO:0000313" key="2">
    <source>
        <dbReference type="Proteomes" id="UP000307087"/>
    </source>
</evidence>
<dbReference type="AlphaFoldDB" id="A0A4S8NHM4"/>
<sequence>MERLFTVREDGQVDAQLPSAGPLFNEALDDSISSLPPRGARGSGPSTYWVDVALKGLRQAELNNDERPFTYGNITLLRLVGDKVEARYDFADDDEEGDFVDVGDFVALLEEWGARIREQAAEALQPLPETYRRNPAMSFPV</sequence>
<comment type="caution">
    <text evidence="1">The sequence shown here is derived from an EMBL/GenBank/DDBJ whole genome shotgun (WGS) entry which is preliminary data.</text>
</comment>
<name>A0A4S8NHM4_9ACTN</name>
<reference evidence="1 2" key="1">
    <citation type="journal article" date="2009" name="Int. J. Syst. Evol. Microbiol.">
        <title>Nocardioides caeni sp. nov., isolated from wastewater.</title>
        <authorList>
            <person name="Yoon J.H."/>
            <person name="Kang S.J."/>
            <person name="Park S."/>
            <person name="Kim W."/>
            <person name="Oh T.K."/>
        </authorList>
    </citation>
    <scope>NUCLEOTIDE SEQUENCE [LARGE SCALE GENOMIC DNA]</scope>
    <source>
        <strain evidence="1 2">DSM 23134</strain>
    </source>
</reference>
<dbReference type="EMBL" id="STGW01000003">
    <property type="protein sequence ID" value="THV16098.1"/>
    <property type="molecule type" value="Genomic_DNA"/>
</dbReference>